<organism evidence="3 4">
    <name type="scientific">Egibacter rhizosphaerae</name>
    <dbReference type="NCBI Taxonomy" id="1670831"/>
    <lineage>
        <taxon>Bacteria</taxon>
        <taxon>Bacillati</taxon>
        <taxon>Actinomycetota</taxon>
        <taxon>Nitriliruptoria</taxon>
        <taxon>Egibacterales</taxon>
        <taxon>Egibacteraceae</taxon>
        <taxon>Egibacter</taxon>
    </lineage>
</organism>
<protein>
    <submittedName>
        <fullName evidence="3">Thioredoxin domain-containing protein</fullName>
    </submittedName>
</protein>
<dbReference type="CDD" id="cd02955">
    <property type="entry name" value="SSP411"/>
    <property type="match status" value="1"/>
</dbReference>
<evidence type="ECO:0000313" key="3">
    <source>
        <dbReference type="EMBL" id="QBI18916.1"/>
    </source>
</evidence>
<dbReference type="SUPFAM" id="SSF48208">
    <property type="entry name" value="Six-hairpin glycosidases"/>
    <property type="match status" value="1"/>
</dbReference>
<dbReference type="InterPro" id="IPR012341">
    <property type="entry name" value="6hp_glycosidase-like_sf"/>
</dbReference>
<accession>A0A411YCJ8</accession>
<feature type="domain" description="Spermatogenesis-associated protein 20-like TRX" evidence="2">
    <location>
        <begin position="3"/>
        <end position="164"/>
    </location>
</feature>
<reference evidence="3 4" key="1">
    <citation type="submission" date="2019-01" db="EMBL/GenBank/DDBJ databases">
        <title>Egibacter rhizosphaerae EGI 80759T.</title>
        <authorList>
            <person name="Chen D.-D."/>
            <person name="Tian Y."/>
            <person name="Jiao J.-Y."/>
            <person name="Zhang X.-T."/>
            <person name="Zhang Y.-G."/>
            <person name="Zhang Y."/>
            <person name="Xiao M."/>
            <person name="Shu W.-S."/>
            <person name="Li W.-J."/>
        </authorList>
    </citation>
    <scope>NUCLEOTIDE SEQUENCE [LARGE SCALE GENOMIC DNA]</scope>
    <source>
        <strain evidence="3 4">EGI 80759</strain>
    </source>
</reference>
<evidence type="ECO:0000313" key="4">
    <source>
        <dbReference type="Proteomes" id="UP000291469"/>
    </source>
</evidence>
<name>A0A411YCJ8_9ACTN</name>
<dbReference type="PANTHER" id="PTHR42899:SF1">
    <property type="entry name" value="SPERMATOGENESIS-ASSOCIATED PROTEIN 20"/>
    <property type="match status" value="1"/>
</dbReference>
<dbReference type="Gene3D" id="1.50.10.10">
    <property type="match status" value="2"/>
</dbReference>
<dbReference type="InterPro" id="IPR036249">
    <property type="entry name" value="Thioredoxin-like_sf"/>
</dbReference>
<dbReference type="AlphaFoldDB" id="A0A411YCJ8"/>
<evidence type="ECO:0000259" key="2">
    <source>
        <dbReference type="Pfam" id="PF03190"/>
    </source>
</evidence>
<feature type="region of interest" description="Disordered" evidence="1">
    <location>
        <begin position="678"/>
        <end position="701"/>
    </location>
</feature>
<dbReference type="PIRSF" id="PIRSF006402">
    <property type="entry name" value="UCP006402_thioredoxin"/>
    <property type="match status" value="1"/>
</dbReference>
<dbReference type="GO" id="GO:0005975">
    <property type="term" value="P:carbohydrate metabolic process"/>
    <property type="evidence" value="ECO:0007669"/>
    <property type="project" value="InterPro"/>
</dbReference>
<dbReference type="Pfam" id="PF03190">
    <property type="entry name" value="Thioredox_DsbH"/>
    <property type="match status" value="1"/>
</dbReference>
<dbReference type="PANTHER" id="PTHR42899">
    <property type="entry name" value="SPERMATOGENESIS-ASSOCIATED PROTEIN 20"/>
    <property type="match status" value="1"/>
</dbReference>
<dbReference type="OrthoDB" id="9762614at2"/>
<evidence type="ECO:0000256" key="1">
    <source>
        <dbReference type="SAM" id="MobiDB-lite"/>
    </source>
</evidence>
<gene>
    <name evidence="3" type="ORF">ER308_04730</name>
</gene>
<dbReference type="Proteomes" id="UP000291469">
    <property type="component" value="Chromosome"/>
</dbReference>
<sequence length="701" mass="76373">MANRLADSASPYLQQHAENPVDWFEWGDDAFARAREEDKPVFLSVGYAACHWCHVMAHESFEDAEIAQALNDRFVSIKVDREERPDVDAVYMDAVQAMTGHGGWPMSVFLTPDGRPFFAGTYWPKAERHGMPSFPRVLDAAHEAWTNQRDQVEESAGRVTDHLQSLQHLEPTEDTIDAGLSAQAAQQAAQAWDERHGGFGSAPKFPHAMTVDFLLAHHVRAGGDTSLRVATHTLDAMARGGIHDQVGGGFARYAVDAQWIVPHFEKMLYDNALLLRAYTHAWQVTGAPRYARVVRETAAFLLTELRHPEGAFYSSLDADSPGHATHEGGEGAFYVWTEDEFRDVVAEAGADPDRWSAYFGVSREGNFEGGTTVLRELVDPAAGQPDDPAGDPAHEDAREVVRGALAARRAARPRPGRDEKVLASWNGLVIGALADAGAALDEPAWVTAARDAATFLAERLVVDGRLRHSWKQGHEPIPQTFAEDVACVAQGVLRLYEADHDPRWVGWAEELVADAVDRFADRDTSGAYHLTPNDGEPLVTRPKELWDNAVPAPASALADAGLRLAALTGDPVHAERGEATLQLFAGRAAQVPTGYGELLTAVERRLGGPQEVAIVGTADEANTVELRARYRARWRPGSVLALGEPDDAGKVVPLLAGRPRIDGTPTAYVCRNFACEAPTTDPSELSRQLGDDAPTAYPEDR</sequence>
<dbReference type="Gene3D" id="3.40.30.10">
    <property type="entry name" value="Glutaredoxin"/>
    <property type="match status" value="1"/>
</dbReference>
<dbReference type="InterPro" id="IPR008928">
    <property type="entry name" value="6-hairpin_glycosidase_sf"/>
</dbReference>
<dbReference type="KEGG" id="erz:ER308_04730"/>
<dbReference type="SUPFAM" id="SSF52833">
    <property type="entry name" value="Thioredoxin-like"/>
    <property type="match status" value="1"/>
</dbReference>
<proteinExistence type="predicted"/>
<dbReference type="RefSeq" id="WP_131153913.1">
    <property type="nucleotide sequence ID" value="NZ_CP036402.1"/>
</dbReference>
<dbReference type="EMBL" id="CP036402">
    <property type="protein sequence ID" value="QBI18916.1"/>
    <property type="molecule type" value="Genomic_DNA"/>
</dbReference>
<keyword evidence="4" id="KW-1185">Reference proteome</keyword>
<dbReference type="InterPro" id="IPR024705">
    <property type="entry name" value="Ssp411"/>
</dbReference>
<dbReference type="InterPro" id="IPR004879">
    <property type="entry name" value="Ssp411-like_TRX"/>
</dbReference>